<evidence type="ECO:0000256" key="3">
    <source>
        <dbReference type="ARBA" id="ARBA00023163"/>
    </source>
</evidence>
<dbReference type="InterPro" id="IPR009057">
    <property type="entry name" value="Homeodomain-like_sf"/>
</dbReference>
<dbReference type="OrthoDB" id="9802263at2"/>
<dbReference type="PROSITE" id="PS00041">
    <property type="entry name" value="HTH_ARAC_FAMILY_1"/>
    <property type="match status" value="1"/>
</dbReference>
<evidence type="ECO:0000313" key="6">
    <source>
        <dbReference type="Proteomes" id="UP000314011"/>
    </source>
</evidence>
<dbReference type="Pfam" id="PF06719">
    <property type="entry name" value="AraC_N"/>
    <property type="match status" value="1"/>
</dbReference>
<dbReference type="Proteomes" id="UP000314011">
    <property type="component" value="Unassembled WGS sequence"/>
</dbReference>
<evidence type="ECO:0000259" key="4">
    <source>
        <dbReference type="PROSITE" id="PS01124"/>
    </source>
</evidence>
<name>A0A5C5GF70_9RHOB</name>
<dbReference type="Gene3D" id="1.10.10.60">
    <property type="entry name" value="Homeodomain-like"/>
    <property type="match status" value="1"/>
</dbReference>
<keyword evidence="3" id="KW-0804">Transcription</keyword>
<organism evidence="5 6">
    <name type="scientific">Pelagovum pacificum</name>
    <dbReference type="NCBI Taxonomy" id="2588711"/>
    <lineage>
        <taxon>Bacteria</taxon>
        <taxon>Pseudomonadati</taxon>
        <taxon>Pseudomonadota</taxon>
        <taxon>Alphaproteobacteria</taxon>
        <taxon>Rhodobacterales</taxon>
        <taxon>Paracoccaceae</taxon>
        <taxon>Pelagovum</taxon>
    </lineage>
</organism>
<feature type="domain" description="HTH araC/xylS-type" evidence="4">
    <location>
        <begin position="229"/>
        <end position="326"/>
    </location>
</feature>
<dbReference type="EMBL" id="VFFF01000001">
    <property type="protein sequence ID" value="TNY33368.1"/>
    <property type="molecule type" value="Genomic_DNA"/>
</dbReference>
<keyword evidence="6" id="KW-1185">Reference proteome</keyword>
<protein>
    <submittedName>
        <fullName evidence="5">AraC family transcriptional regulator</fullName>
    </submittedName>
</protein>
<evidence type="ECO:0000256" key="2">
    <source>
        <dbReference type="ARBA" id="ARBA00023125"/>
    </source>
</evidence>
<sequence length="335" mass="36395">MGGARRGDDTDPLVLLHDPINERRHPFRRGLRAPISIDMTSDPETLAVMADRLWKAQAGGVPGIAGLTVIRFERELGILPTVYHPSWLLLLRGRKEGVFAGEPMAIAAGEGMLINCDSPVSARIRDATPAWPYIALRLELDRDAVAGLLVEGADSAAPAEPLRRFRRAQAGAELLSAIGRLMAMSDDPAEEAALGPLVRREILWRLLTSPLGPQLRHFGAVESTEARISAVAAYIRVHHAEALRVADLAAMAHMSVPTFHRRFKAVTTMSPVTFQKRVRLQIARELLLSPGDIAAIGYRVGYGSASQFSRDYRSLYGLPPGRHGAELRAMAAGTG</sequence>
<proteinExistence type="predicted"/>
<reference evidence="5 6" key="1">
    <citation type="submission" date="2019-06" db="EMBL/GenBank/DDBJ databases">
        <title>Genome of new Rhodobacteraceae sp. SM1903.</title>
        <authorList>
            <person name="Ren X."/>
        </authorList>
    </citation>
    <scope>NUCLEOTIDE SEQUENCE [LARGE SCALE GENOMIC DNA]</scope>
    <source>
        <strain evidence="5 6">SM1903</strain>
    </source>
</reference>
<keyword evidence="1" id="KW-0805">Transcription regulation</keyword>
<gene>
    <name evidence="5" type="ORF">FHY64_08875</name>
</gene>
<dbReference type="SMART" id="SM00342">
    <property type="entry name" value="HTH_ARAC"/>
    <property type="match status" value="1"/>
</dbReference>
<dbReference type="InterPro" id="IPR009594">
    <property type="entry name" value="Tscrpt_reg_HTH_AraC_N"/>
</dbReference>
<dbReference type="PANTHER" id="PTHR43436">
    <property type="entry name" value="ARAC-FAMILY TRANSCRIPTIONAL REGULATOR"/>
    <property type="match status" value="1"/>
</dbReference>
<accession>A0A5C5GF70</accession>
<evidence type="ECO:0000256" key="1">
    <source>
        <dbReference type="ARBA" id="ARBA00023015"/>
    </source>
</evidence>
<dbReference type="PROSITE" id="PS01124">
    <property type="entry name" value="HTH_ARAC_FAMILY_2"/>
    <property type="match status" value="1"/>
</dbReference>
<dbReference type="PANTHER" id="PTHR43436:SF1">
    <property type="entry name" value="TRANSCRIPTIONAL REGULATORY PROTEIN"/>
    <property type="match status" value="1"/>
</dbReference>
<keyword evidence="2" id="KW-0238">DNA-binding</keyword>
<dbReference type="AlphaFoldDB" id="A0A5C5GF70"/>
<dbReference type="GO" id="GO:0003700">
    <property type="term" value="F:DNA-binding transcription factor activity"/>
    <property type="evidence" value="ECO:0007669"/>
    <property type="project" value="InterPro"/>
</dbReference>
<comment type="caution">
    <text evidence="5">The sequence shown here is derived from an EMBL/GenBank/DDBJ whole genome shotgun (WGS) entry which is preliminary data.</text>
</comment>
<dbReference type="InterPro" id="IPR018062">
    <property type="entry name" value="HTH_AraC-typ_CS"/>
</dbReference>
<dbReference type="InterPro" id="IPR018060">
    <property type="entry name" value="HTH_AraC"/>
</dbReference>
<dbReference type="Pfam" id="PF12833">
    <property type="entry name" value="HTH_18"/>
    <property type="match status" value="1"/>
</dbReference>
<dbReference type="GO" id="GO:0043565">
    <property type="term" value="F:sequence-specific DNA binding"/>
    <property type="evidence" value="ECO:0007669"/>
    <property type="project" value="InterPro"/>
</dbReference>
<dbReference type="SUPFAM" id="SSF46689">
    <property type="entry name" value="Homeodomain-like"/>
    <property type="match status" value="2"/>
</dbReference>
<evidence type="ECO:0000313" key="5">
    <source>
        <dbReference type="EMBL" id="TNY33368.1"/>
    </source>
</evidence>